<sequence length="395" mass="43705">GTLKVRVAGNSLFPPNLLGRFSILCAILRQLHLTLHLLLTSELQNYDYIFVDQLSACIPFLRLFSPTTRILFYCHFPDYLLATRTSLLKSLYRIPFDHLEALTTGLAHTIVVNSAFTKSVFRTAFPRITTTPHVVYPCVDTAPPRPRSGGTIEPDPQLTHDGRRILLSINRFERKKNIALAIRSFALLSPRERATTRLVLAGGYDPRVVENVAYHAELETLCEALGLKTATSKNIISSLSVPAETDVLFLLSIPASLKTFLLKTAALLLYTPDREHFGIVPLEAMLAGIPVLAVNSGGPLETVEDGVTGWLRPQEEEEWVAVIRGALFGMQEARLAEMGRRGRGRVVSEFSKERMAERLEGEFEGIGEVRGVSLWQWALMGMVGVVVGMVAVLAV</sequence>
<comment type="catalytic activity">
    <reaction evidence="4">
        <text>an alpha-D-Man-(1-&gt;3)-beta-D-Man-(1-&gt;4)-beta-D-GlcNAc-(1-&gt;4)-alpha-D-GlcNAc-diphospho-di-trans,poly-cis-dolichol + GDP-alpha-D-mannose = an alpha-D-Man-(1-&gt;3)-[alpha-D-Man-(1-&gt;6)]-beta-D-Man-(1-&gt;4)-beta-D-GlcNAc-(1-&gt;4)-alpha-D-GlcNAc-diphospho-di-trans,poly-cis-dolichol + GDP + H(+)</text>
        <dbReference type="Rhea" id="RHEA:29519"/>
        <dbReference type="Rhea" id="RHEA-COMP:19513"/>
        <dbReference type="Rhea" id="RHEA-COMP:19515"/>
        <dbReference type="ChEBI" id="CHEBI:15378"/>
        <dbReference type="ChEBI" id="CHEBI:57527"/>
        <dbReference type="ChEBI" id="CHEBI:58189"/>
        <dbReference type="ChEBI" id="CHEBI:132510"/>
        <dbReference type="ChEBI" id="CHEBI:132511"/>
        <dbReference type="EC" id="2.4.1.257"/>
    </reaction>
    <physiologicalReaction direction="left-to-right" evidence="4">
        <dbReference type="Rhea" id="RHEA:29520"/>
    </physiologicalReaction>
</comment>
<evidence type="ECO:0000256" key="2">
    <source>
        <dbReference type="ARBA" id="ARBA00022676"/>
    </source>
</evidence>
<dbReference type="GO" id="GO:0102704">
    <property type="term" value="F:GDP-Man:Man(2)GlcNAc(2)-PP-Dol alpha-1,6-mannosyltransferase activity"/>
    <property type="evidence" value="ECO:0007669"/>
    <property type="project" value="UniProtKB-UniRule"/>
</dbReference>
<dbReference type="InParanoid" id="A0A3N4K7N8"/>
<dbReference type="Gene3D" id="3.40.50.2000">
    <property type="entry name" value="Glycogen Phosphorylase B"/>
    <property type="match status" value="1"/>
</dbReference>
<organism evidence="6 7">
    <name type="scientific">Morchella conica CCBAS932</name>
    <dbReference type="NCBI Taxonomy" id="1392247"/>
    <lineage>
        <taxon>Eukaryota</taxon>
        <taxon>Fungi</taxon>
        <taxon>Dikarya</taxon>
        <taxon>Ascomycota</taxon>
        <taxon>Pezizomycotina</taxon>
        <taxon>Pezizomycetes</taxon>
        <taxon>Pezizales</taxon>
        <taxon>Morchellaceae</taxon>
        <taxon>Morchella</taxon>
    </lineage>
</organism>
<dbReference type="FunCoup" id="A0A3N4K7N8">
    <property type="interactions" value="727"/>
</dbReference>
<name>A0A3N4K7N8_9PEZI</name>
<comment type="function">
    <text evidence="1 4">Mannosylates Man(2)GlcNAc(2)-dolichol diphosphate and Man(1)GlcNAc(2)-dolichol diphosphate to form Man(3)GlcNAc(2)-dolichol diphosphate.</text>
</comment>
<keyword evidence="4" id="KW-1133">Transmembrane helix</keyword>
<dbReference type="EC" id="2.4.1.132" evidence="4"/>
<feature type="non-terminal residue" evidence="6">
    <location>
        <position position="1"/>
    </location>
</feature>
<evidence type="ECO:0000256" key="1">
    <source>
        <dbReference type="ARBA" id="ARBA00003142"/>
    </source>
</evidence>
<keyword evidence="7" id="KW-1185">Reference proteome</keyword>
<dbReference type="OrthoDB" id="448893at2759"/>
<evidence type="ECO:0000259" key="5">
    <source>
        <dbReference type="Pfam" id="PF00534"/>
    </source>
</evidence>
<dbReference type="Proteomes" id="UP000277580">
    <property type="component" value="Unassembled WGS sequence"/>
</dbReference>
<dbReference type="PANTHER" id="PTHR45918:SF1">
    <property type="entry name" value="ALPHA-1,3_1,6-MANNOSYLTRANSFERASE ALG2"/>
    <property type="match status" value="1"/>
</dbReference>
<evidence type="ECO:0000256" key="4">
    <source>
        <dbReference type="RuleBase" id="RU367136"/>
    </source>
</evidence>
<dbReference type="GO" id="GO:0004378">
    <property type="term" value="F:GDP-Man:Man(1)GlcNAc(2)-PP-Dol alpha-1,3-mannosyltransferase activity"/>
    <property type="evidence" value="ECO:0007669"/>
    <property type="project" value="UniProtKB-UniRule"/>
</dbReference>
<dbReference type="AlphaFoldDB" id="A0A3N4K7N8"/>
<dbReference type="SUPFAM" id="SSF53756">
    <property type="entry name" value="UDP-Glycosyltransferase/glycogen phosphorylase"/>
    <property type="match status" value="1"/>
</dbReference>
<reference evidence="6 7" key="1">
    <citation type="journal article" date="2018" name="Nat. Ecol. Evol.">
        <title>Pezizomycetes genomes reveal the molecular basis of ectomycorrhizal truffle lifestyle.</title>
        <authorList>
            <person name="Murat C."/>
            <person name="Payen T."/>
            <person name="Noel B."/>
            <person name="Kuo A."/>
            <person name="Morin E."/>
            <person name="Chen J."/>
            <person name="Kohler A."/>
            <person name="Krizsan K."/>
            <person name="Balestrini R."/>
            <person name="Da Silva C."/>
            <person name="Montanini B."/>
            <person name="Hainaut M."/>
            <person name="Levati E."/>
            <person name="Barry K.W."/>
            <person name="Belfiori B."/>
            <person name="Cichocki N."/>
            <person name="Clum A."/>
            <person name="Dockter R.B."/>
            <person name="Fauchery L."/>
            <person name="Guy J."/>
            <person name="Iotti M."/>
            <person name="Le Tacon F."/>
            <person name="Lindquist E.A."/>
            <person name="Lipzen A."/>
            <person name="Malagnac F."/>
            <person name="Mello A."/>
            <person name="Molinier V."/>
            <person name="Miyauchi S."/>
            <person name="Poulain J."/>
            <person name="Riccioni C."/>
            <person name="Rubini A."/>
            <person name="Sitrit Y."/>
            <person name="Splivallo R."/>
            <person name="Traeger S."/>
            <person name="Wang M."/>
            <person name="Zifcakova L."/>
            <person name="Wipf D."/>
            <person name="Zambonelli A."/>
            <person name="Paolocci F."/>
            <person name="Nowrousian M."/>
            <person name="Ottonello S."/>
            <person name="Baldrian P."/>
            <person name="Spatafora J.W."/>
            <person name="Henrissat B."/>
            <person name="Nagy L.G."/>
            <person name="Aury J.M."/>
            <person name="Wincker P."/>
            <person name="Grigoriev I.V."/>
            <person name="Bonfante P."/>
            <person name="Martin F.M."/>
        </authorList>
    </citation>
    <scope>NUCLEOTIDE SEQUENCE [LARGE SCALE GENOMIC DNA]</scope>
    <source>
        <strain evidence="6 7">CCBAS932</strain>
    </source>
</reference>
<dbReference type="GO" id="GO:0005789">
    <property type="term" value="C:endoplasmic reticulum membrane"/>
    <property type="evidence" value="ECO:0007669"/>
    <property type="project" value="UniProtKB-SubCell"/>
</dbReference>
<evidence type="ECO:0000313" key="7">
    <source>
        <dbReference type="Proteomes" id="UP000277580"/>
    </source>
</evidence>
<dbReference type="PANTHER" id="PTHR45918">
    <property type="entry name" value="ALPHA-1,3/1,6-MANNOSYLTRANSFERASE ALG2"/>
    <property type="match status" value="1"/>
</dbReference>
<feature type="transmembrane region" description="Helical" evidence="4">
    <location>
        <begin position="374"/>
        <end position="394"/>
    </location>
</feature>
<dbReference type="UniPathway" id="UPA00378"/>
<keyword evidence="2 4" id="KW-0328">Glycosyltransferase</keyword>
<protein>
    <recommendedName>
        <fullName evidence="4">Alpha-1,3/1,6-mannosyltransferase ALG2</fullName>
        <ecNumber evidence="4">2.4.1.132</ecNumber>
        <ecNumber evidence="4">2.4.1.257</ecNumber>
    </recommendedName>
    <alternativeName>
        <fullName evidence="4">GDP-Man:Man(1)GlcNAc(2)-PP-Dol alpha-1,3-mannosyltransferase</fullName>
    </alternativeName>
</protein>
<evidence type="ECO:0000256" key="3">
    <source>
        <dbReference type="ARBA" id="ARBA00022679"/>
    </source>
</evidence>
<keyword evidence="4" id="KW-0812">Transmembrane</keyword>
<dbReference type="EC" id="2.4.1.257" evidence="4"/>
<keyword evidence="4" id="KW-0256">Endoplasmic reticulum</keyword>
<gene>
    <name evidence="6" type="ORF">P167DRAFT_497672</name>
</gene>
<comment type="subcellular location">
    <subcellularLocation>
        <location evidence="4">Endoplasmic reticulum membrane</location>
    </subcellularLocation>
</comment>
<dbReference type="InterPro" id="IPR027054">
    <property type="entry name" value="ALG2"/>
</dbReference>
<comment type="catalytic activity">
    <reaction evidence="4">
        <text>a beta-D-Man-(1-&gt;4)-beta-D-GlcNAc-(1-&gt;4)-alpha-D-GlcNAc-diphospho-di-trans,poly-cis-dolichol + GDP-alpha-D-mannose = an alpha-D-Man-(1-&gt;3)-beta-D-Man-(1-&gt;4)-beta-D-GlcNAc-(1-&gt;4)-alpha-D-GlcNAc-diphospho-di-trans,poly-cis-dolichol + GDP + H(+)</text>
        <dbReference type="Rhea" id="RHEA:29515"/>
        <dbReference type="Rhea" id="RHEA-COMP:19511"/>
        <dbReference type="Rhea" id="RHEA-COMP:19513"/>
        <dbReference type="ChEBI" id="CHEBI:15378"/>
        <dbReference type="ChEBI" id="CHEBI:57527"/>
        <dbReference type="ChEBI" id="CHEBI:58189"/>
        <dbReference type="ChEBI" id="CHEBI:58472"/>
        <dbReference type="ChEBI" id="CHEBI:132510"/>
        <dbReference type="EC" id="2.4.1.132"/>
    </reaction>
    <physiologicalReaction direction="left-to-right" evidence="4">
        <dbReference type="Rhea" id="RHEA:29516"/>
    </physiologicalReaction>
</comment>
<dbReference type="STRING" id="1392247.A0A3N4K7N8"/>
<dbReference type="Pfam" id="PF00534">
    <property type="entry name" value="Glycos_transf_1"/>
    <property type="match status" value="1"/>
</dbReference>
<proteinExistence type="inferred from homology"/>
<evidence type="ECO:0000313" key="6">
    <source>
        <dbReference type="EMBL" id="RPB06413.1"/>
    </source>
</evidence>
<feature type="domain" description="Glycosyl transferase family 1" evidence="5">
    <location>
        <begin position="158"/>
        <end position="325"/>
    </location>
</feature>
<dbReference type="EMBL" id="ML119368">
    <property type="protein sequence ID" value="RPB06413.1"/>
    <property type="molecule type" value="Genomic_DNA"/>
</dbReference>
<comment type="pathway">
    <text evidence="4">Protein modification; protein glycosylation.</text>
</comment>
<keyword evidence="4" id="KW-0472">Membrane</keyword>
<comment type="similarity">
    <text evidence="4">Belongs to the glycosyltransferase group 1 family.</text>
</comment>
<accession>A0A3N4K7N8</accession>
<dbReference type="InterPro" id="IPR001296">
    <property type="entry name" value="Glyco_trans_1"/>
</dbReference>
<keyword evidence="3 4" id="KW-0808">Transferase</keyword>